<reference evidence="1 2" key="1">
    <citation type="submission" date="2013-09" db="EMBL/GenBank/DDBJ databases">
        <title>Genome sequencing of Arenimonas composti.</title>
        <authorList>
            <person name="Chen F."/>
            <person name="Wang G."/>
        </authorList>
    </citation>
    <scope>NUCLEOTIDE SEQUENCE [LARGE SCALE GENOMIC DNA]</scope>
    <source>
        <strain evidence="1 2">TR7-09</strain>
    </source>
</reference>
<dbReference type="AlphaFoldDB" id="A0A091BVA1"/>
<keyword evidence="2" id="KW-1185">Reference proteome</keyword>
<dbReference type="EMBL" id="AWXU01000056">
    <property type="protein sequence ID" value="KFN48265.1"/>
    <property type="molecule type" value="Genomic_DNA"/>
</dbReference>
<evidence type="ECO:0000313" key="1">
    <source>
        <dbReference type="EMBL" id="KFN48265.1"/>
    </source>
</evidence>
<comment type="caution">
    <text evidence="1">The sequence shown here is derived from an EMBL/GenBank/DDBJ whole genome shotgun (WGS) entry which is preliminary data.</text>
</comment>
<sequence>MTAAAAQASTGPEADKASGWNCATLETRRVFAADQQDDALVREIATLLDPVARGNGGGDHHLVVSGALPERVERFVIEAERKGCRDGSNVPVIAELELQTVRITACASIAGEHPVPVRHVRRWTHDATLGWRLVERREAIDPDCRID</sequence>
<dbReference type="Proteomes" id="UP000029391">
    <property type="component" value="Unassembled WGS sequence"/>
</dbReference>
<name>A0A091BVA1_9GAMM</name>
<proteinExistence type="predicted"/>
<organism evidence="1 2">
    <name type="scientific">Arenimonas composti TR7-09 = DSM 18010</name>
    <dbReference type="NCBI Taxonomy" id="1121013"/>
    <lineage>
        <taxon>Bacteria</taxon>
        <taxon>Pseudomonadati</taxon>
        <taxon>Pseudomonadota</taxon>
        <taxon>Gammaproteobacteria</taxon>
        <taxon>Lysobacterales</taxon>
        <taxon>Lysobacteraceae</taxon>
        <taxon>Arenimonas</taxon>
    </lineage>
</organism>
<protein>
    <submittedName>
        <fullName evidence="1">Uncharacterized protein</fullName>
    </submittedName>
</protein>
<evidence type="ECO:0000313" key="2">
    <source>
        <dbReference type="Proteomes" id="UP000029391"/>
    </source>
</evidence>
<accession>A0A091BVA1</accession>
<dbReference type="STRING" id="1121013.GCA_000426365_00467"/>
<gene>
    <name evidence="1" type="ORF">P873_01530</name>
</gene>